<name>A0AAW1M0R8_POPJA</name>
<proteinExistence type="predicted"/>
<organism evidence="2 3">
    <name type="scientific">Popillia japonica</name>
    <name type="common">Japanese beetle</name>
    <dbReference type="NCBI Taxonomy" id="7064"/>
    <lineage>
        <taxon>Eukaryota</taxon>
        <taxon>Metazoa</taxon>
        <taxon>Ecdysozoa</taxon>
        <taxon>Arthropoda</taxon>
        <taxon>Hexapoda</taxon>
        <taxon>Insecta</taxon>
        <taxon>Pterygota</taxon>
        <taxon>Neoptera</taxon>
        <taxon>Endopterygota</taxon>
        <taxon>Coleoptera</taxon>
        <taxon>Polyphaga</taxon>
        <taxon>Scarabaeiformia</taxon>
        <taxon>Scarabaeidae</taxon>
        <taxon>Rutelinae</taxon>
        <taxon>Popillia</taxon>
    </lineage>
</organism>
<keyword evidence="3" id="KW-1185">Reference proteome</keyword>
<evidence type="ECO:0000256" key="1">
    <source>
        <dbReference type="SAM" id="MobiDB-lite"/>
    </source>
</evidence>
<sequence>MKRLDIAPSKSIATKDGNVRALYDTASSSHSHHSTETNQLDLIEENTNKRESSNPNNQGMQEDETMATIGEHHPAASIKPFPKKFRPENEIGEQEVENTLTTFLKESRYARKMKRLDIAPSKSIATKDGNVRLDIAPSKSIATKDGNVRALYDTASSSHSHHSTETNQLDLIEENTNKRESSNPNNQGMQEDETMATIGEHHPAASIKPFPKKFRP</sequence>
<reference evidence="2 3" key="1">
    <citation type="journal article" date="2024" name="BMC Genomics">
        <title>De novo assembly and annotation of Popillia japonica's genome with initial clues to its potential as an invasive pest.</title>
        <authorList>
            <person name="Cucini C."/>
            <person name="Boschi S."/>
            <person name="Funari R."/>
            <person name="Cardaioli E."/>
            <person name="Iannotti N."/>
            <person name="Marturano G."/>
            <person name="Paoli F."/>
            <person name="Bruttini M."/>
            <person name="Carapelli A."/>
            <person name="Frati F."/>
            <person name="Nardi F."/>
        </authorList>
    </citation>
    <scope>NUCLEOTIDE SEQUENCE [LARGE SCALE GENOMIC DNA]</scope>
    <source>
        <strain evidence="2">DMR45628</strain>
    </source>
</reference>
<feature type="region of interest" description="Disordered" evidence="1">
    <location>
        <begin position="152"/>
        <end position="216"/>
    </location>
</feature>
<evidence type="ECO:0000313" key="3">
    <source>
        <dbReference type="Proteomes" id="UP001458880"/>
    </source>
</evidence>
<accession>A0AAW1M0R8</accession>
<dbReference type="Proteomes" id="UP001458880">
    <property type="component" value="Unassembled WGS sequence"/>
</dbReference>
<comment type="caution">
    <text evidence="2">The sequence shown here is derived from an EMBL/GenBank/DDBJ whole genome shotgun (WGS) entry which is preliminary data.</text>
</comment>
<gene>
    <name evidence="2" type="ORF">QE152_g8985</name>
</gene>
<protein>
    <submittedName>
        <fullName evidence="2">Uncharacterized protein</fullName>
    </submittedName>
</protein>
<evidence type="ECO:0000313" key="2">
    <source>
        <dbReference type="EMBL" id="KAK9739522.1"/>
    </source>
</evidence>
<dbReference type="EMBL" id="JASPKY010000074">
    <property type="protein sequence ID" value="KAK9739522.1"/>
    <property type="molecule type" value="Genomic_DNA"/>
</dbReference>
<feature type="region of interest" description="Disordered" evidence="1">
    <location>
        <begin position="1"/>
        <end position="93"/>
    </location>
</feature>
<dbReference type="AlphaFoldDB" id="A0AAW1M0R8"/>